<reference evidence="4 5" key="1">
    <citation type="submission" date="2022-10" db="EMBL/GenBank/DDBJ databases">
        <title>Xanthomonas sp. H13-6.</title>
        <authorList>
            <person name="Liu X."/>
            <person name="Deng Z."/>
            <person name="Jiang Y."/>
            <person name="Yu T."/>
            <person name="Ai J."/>
        </authorList>
    </citation>
    <scope>NUCLEOTIDE SEQUENCE [LARGE SCALE GENOMIC DNA]</scope>
    <source>
        <strain evidence="4 5">H13-6</strain>
    </source>
</reference>
<organism evidence="4 5">
    <name type="scientific">Xanthomonas chitinilytica</name>
    <dbReference type="NCBI Taxonomy" id="2989819"/>
    <lineage>
        <taxon>Bacteria</taxon>
        <taxon>Pseudomonadati</taxon>
        <taxon>Pseudomonadota</taxon>
        <taxon>Gammaproteobacteria</taxon>
        <taxon>Lysobacterales</taxon>
        <taxon>Lysobacteraceae</taxon>
        <taxon>Xanthomonas</taxon>
    </lineage>
</organism>
<evidence type="ECO:0000313" key="5">
    <source>
        <dbReference type="Proteomes" id="UP001209922"/>
    </source>
</evidence>
<feature type="domain" description="N-acetyltransferase" evidence="3">
    <location>
        <begin position="11"/>
        <end position="154"/>
    </location>
</feature>
<dbReference type="SUPFAM" id="SSF55729">
    <property type="entry name" value="Acyl-CoA N-acyltransferases (Nat)"/>
    <property type="match status" value="1"/>
</dbReference>
<evidence type="ECO:0000256" key="1">
    <source>
        <dbReference type="ARBA" id="ARBA00022679"/>
    </source>
</evidence>
<dbReference type="Proteomes" id="UP001209922">
    <property type="component" value="Unassembled WGS sequence"/>
</dbReference>
<evidence type="ECO:0000259" key="3">
    <source>
        <dbReference type="PROSITE" id="PS51186"/>
    </source>
</evidence>
<gene>
    <name evidence="4" type="ORF">OK345_02920</name>
</gene>
<evidence type="ECO:0000256" key="2">
    <source>
        <dbReference type="ARBA" id="ARBA00023315"/>
    </source>
</evidence>
<sequence length="163" mass="18281">MDIVRLCERPAWIDAVAGAHVQAFGALLPDWTPAQAAQELREHCRHDGIPATWVAEEDGDWLGTVSLLHEDHADIRQYAPWLASLYVRPQARGRGVARALVAHCVDEAARLRIERLYLYCTDVLVEYYLALGWRPHDRLLLGPLRVNVMCLDPAAPQRAVGAE</sequence>
<dbReference type="InterPro" id="IPR000182">
    <property type="entry name" value="GNAT_dom"/>
</dbReference>
<dbReference type="PROSITE" id="PS51186">
    <property type="entry name" value="GNAT"/>
    <property type="match status" value="1"/>
</dbReference>
<protein>
    <submittedName>
        <fullName evidence="4">GNAT family N-acetyltransferase</fullName>
    </submittedName>
</protein>
<keyword evidence="1" id="KW-0808">Transferase</keyword>
<name>A0ABT3JSI5_9XANT</name>
<dbReference type="Gene3D" id="3.40.630.30">
    <property type="match status" value="1"/>
</dbReference>
<dbReference type="Pfam" id="PF00583">
    <property type="entry name" value="Acetyltransf_1"/>
    <property type="match status" value="1"/>
</dbReference>
<dbReference type="InterPro" id="IPR016181">
    <property type="entry name" value="Acyl_CoA_acyltransferase"/>
</dbReference>
<evidence type="ECO:0000313" key="4">
    <source>
        <dbReference type="EMBL" id="MCW4471457.1"/>
    </source>
</evidence>
<dbReference type="EMBL" id="JAPCHY010000002">
    <property type="protein sequence ID" value="MCW4471457.1"/>
    <property type="molecule type" value="Genomic_DNA"/>
</dbReference>
<comment type="caution">
    <text evidence="4">The sequence shown here is derived from an EMBL/GenBank/DDBJ whole genome shotgun (WGS) entry which is preliminary data.</text>
</comment>
<dbReference type="PANTHER" id="PTHR43877">
    <property type="entry name" value="AMINOALKYLPHOSPHONATE N-ACETYLTRANSFERASE-RELATED-RELATED"/>
    <property type="match status" value="1"/>
</dbReference>
<dbReference type="RefSeq" id="WP_265126409.1">
    <property type="nucleotide sequence ID" value="NZ_JAPCHY010000002.1"/>
</dbReference>
<dbReference type="InterPro" id="IPR050832">
    <property type="entry name" value="Bact_Acetyltransf"/>
</dbReference>
<keyword evidence="5" id="KW-1185">Reference proteome</keyword>
<accession>A0ABT3JSI5</accession>
<dbReference type="CDD" id="cd04301">
    <property type="entry name" value="NAT_SF"/>
    <property type="match status" value="1"/>
</dbReference>
<proteinExistence type="predicted"/>
<keyword evidence="2" id="KW-0012">Acyltransferase</keyword>